<name>A0ACC0TTE0_9AGAM</name>
<evidence type="ECO:0000313" key="2">
    <source>
        <dbReference type="Proteomes" id="UP001207468"/>
    </source>
</evidence>
<reference evidence="1" key="1">
    <citation type="submission" date="2021-03" db="EMBL/GenBank/DDBJ databases">
        <title>Evolutionary priming and transition to the ectomycorrhizal habit in an iconic lineage of mushroom-forming fungi: is preadaptation a requirement?</title>
        <authorList>
            <consortium name="DOE Joint Genome Institute"/>
            <person name="Looney B.P."/>
            <person name="Miyauchi S."/>
            <person name="Morin E."/>
            <person name="Drula E."/>
            <person name="Courty P.E."/>
            <person name="Chicoki N."/>
            <person name="Fauchery L."/>
            <person name="Kohler A."/>
            <person name="Kuo A."/>
            <person name="LaButti K."/>
            <person name="Pangilinan J."/>
            <person name="Lipzen A."/>
            <person name="Riley R."/>
            <person name="Andreopoulos W."/>
            <person name="He G."/>
            <person name="Johnson J."/>
            <person name="Barry K.W."/>
            <person name="Grigoriev I.V."/>
            <person name="Nagy L."/>
            <person name="Hibbett D."/>
            <person name="Henrissat B."/>
            <person name="Matheny P.B."/>
            <person name="Labbe J."/>
            <person name="Martin A.F."/>
        </authorList>
    </citation>
    <scope>NUCLEOTIDE SEQUENCE</scope>
    <source>
        <strain evidence="1">BPL698</strain>
    </source>
</reference>
<evidence type="ECO:0000313" key="1">
    <source>
        <dbReference type="EMBL" id="KAI9447239.1"/>
    </source>
</evidence>
<proteinExistence type="predicted"/>
<comment type="caution">
    <text evidence="1">The sequence shown here is derived from an EMBL/GenBank/DDBJ whole genome shotgun (WGS) entry which is preliminary data.</text>
</comment>
<gene>
    <name evidence="1" type="ORF">F5148DRAFT_1292361</name>
</gene>
<dbReference type="EMBL" id="JAGFNK010000596">
    <property type="protein sequence ID" value="KAI9447239.1"/>
    <property type="molecule type" value="Genomic_DNA"/>
</dbReference>
<sequence>MSVGSVSTRSHSRVHSFGRGGVSNIRDPSSGPVPDDCSSDIHGRELNLVGDPNKETFASPSRDASIRDDARMDSSPRSSSKMRGRSYDRDLIIAIDKARDSSVVSTGRDGAGNIVDSRTDSQSRSRSREPSRTLGRAGVGNLLHLGGLTEKRIEELDES</sequence>
<keyword evidence="2" id="KW-1185">Reference proteome</keyword>
<dbReference type="Proteomes" id="UP001207468">
    <property type="component" value="Unassembled WGS sequence"/>
</dbReference>
<organism evidence="1 2">
    <name type="scientific">Russula earlei</name>
    <dbReference type="NCBI Taxonomy" id="71964"/>
    <lineage>
        <taxon>Eukaryota</taxon>
        <taxon>Fungi</taxon>
        <taxon>Dikarya</taxon>
        <taxon>Basidiomycota</taxon>
        <taxon>Agaricomycotina</taxon>
        <taxon>Agaricomycetes</taxon>
        <taxon>Russulales</taxon>
        <taxon>Russulaceae</taxon>
        <taxon>Russula</taxon>
    </lineage>
</organism>
<protein>
    <submittedName>
        <fullName evidence="1">Uncharacterized protein</fullName>
    </submittedName>
</protein>
<accession>A0ACC0TTE0</accession>